<dbReference type="GO" id="GO:0003677">
    <property type="term" value="F:DNA binding"/>
    <property type="evidence" value="ECO:0007669"/>
    <property type="project" value="UniProtKB-KW"/>
</dbReference>
<evidence type="ECO:0000313" key="11">
    <source>
        <dbReference type="Proteomes" id="UP000004315"/>
    </source>
</evidence>
<organism evidence="10 11">
    <name type="scientific">Holdemanella biformis DSM 3989</name>
    <dbReference type="NCBI Taxonomy" id="518637"/>
    <lineage>
        <taxon>Bacteria</taxon>
        <taxon>Bacillati</taxon>
        <taxon>Bacillota</taxon>
        <taxon>Erysipelotrichia</taxon>
        <taxon>Erysipelotrichales</taxon>
        <taxon>Erysipelotrichaceae</taxon>
        <taxon>Holdemanella</taxon>
    </lineage>
</organism>
<dbReference type="RefSeq" id="WP_003864516.1">
    <property type="nucleotide sequence ID" value="NZ_DS996841.1"/>
</dbReference>
<keyword evidence="8 9" id="KW-0464">Manganese</keyword>
<reference evidence="10 11" key="2">
    <citation type="submission" date="2008-11" db="EMBL/GenBank/DDBJ databases">
        <title>Draft genome sequence of Eubacterium biforme (DSM 3989).</title>
        <authorList>
            <person name="Sudarsanam P."/>
            <person name="Ley R."/>
            <person name="Guruge J."/>
            <person name="Turnbaugh P.J."/>
            <person name="Mahowald M."/>
            <person name="Liep D."/>
            <person name="Gordon J."/>
        </authorList>
    </citation>
    <scope>NUCLEOTIDE SEQUENCE [LARGE SCALE GENOMIC DNA]</scope>
    <source>
        <strain evidence="10 11">DSM 3989</strain>
    </source>
</reference>
<comment type="similarity">
    <text evidence="9">Belongs to the CRISPR-associated endonuclease Cas1 family.</text>
</comment>
<protein>
    <recommendedName>
        <fullName evidence="9">CRISPR-associated endonuclease Cas1</fullName>
        <ecNumber evidence="9">3.1.-.-</ecNumber>
    </recommendedName>
</protein>
<dbReference type="HOGENOM" id="CLU_052779_2_1_9"/>
<dbReference type="InterPro" id="IPR042211">
    <property type="entry name" value="CRISPR-assoc_Cas1_N"/>
</dbReference>
<dbReference type="GO" id="GO:0004520">
    <property type="term" value="F:DNA endonuclease activity"/>
    <property type="evidence" value="ECO:0007669"/>
    <property type="project" value="InterPro"/>
</dbReference>
<dbReference type="GO" id="GO:0046872">
    <property type="term" value="F:metal ion binding"/>
    <property type="evidence" value="ECO:0007669"/>
    <property type="project" value="UniProtKB-UniRule"/>
</dbReference>
<evidence type="ECO:0000256" key="1">
    <source>
        <dbReference type="ARBA" id="ARBA00022722"/>
    </source>
</evidence>
<proteinExistence type="inferred from homology"/>
<dbReference type="GO" id="GO:0043571">
    <property type="term" value="P:maintenance of CRISPR repeat elements"/>
    <property type="evidence" value="ECO:0007669"/>
    <property type="project" value="UniProtKB-UniRule"/>
</dbReference>
<evidence type="ECO:0000256" key="8">
    <source>
        <dbReference type="ARBA" id="ARBA00023211"/>
    </source>
</evidence>
<comment type="cofactor">
    <cofactor evidence="9">
        <name>Mg(2+)</name>
        <dbReference type="ChEBI" id="CHEBI:18420"/>
    </cofactor>
    <cofactor evidence="9">
        <name>Mn(2+)</name>
        <dbReference type="ChEBI" id="CHEBI:29035"/>
    </cofactor>
</comment>
<dbReference type="NCBIfam" id="TIGR00287">
    <property type="entry name" value="cas1"/>
    <property type="match status" value="1"/>
</dbReference>
<accession>B7C952</accession>
<dbReference type="Proteomes" id="UP000004315">
    <property type="component" value="Unassembled WGS sequence"/>
</dbReference>
<dbReference type="PANTHER" id="PTHR43219:SF1">
    <property type="entry name" value="CRISPR-ASSOCIATED ENDONUCLEASE CAS1"/>
    <property type="match status" value="1"/>
</dbReference>
<dbReference type="eggNOG" id="COG1518">
    <property type="taxonomic scope" value="Bacteria"/>
</dbReference>
<dbReference type="HAMAP" id="MF_01470">
    <property type="entry name" value="Cas1"/>
    <property type="match status" value="1"/>
</dbReference>
<dbReference type="PANTHER" id="PTHR43219">
    <property type="entry name" value="CRISPR-ASSOCIATED ENDONUCLEASE CAS1"/>
    <property type="match status" value="1"/>
</dbReference>
<feature type="binding site" evidence="9">
    <location>
        <position position="155"/>
    </location>
    <ligand>
        <name>Mn(2+)</name>
        <dbReference type="ChEBI" id="CHEBI:29035"/>
    </ligand>
</feature>
<feature type="binding site" evidence="9">
    <location>
        <position position="236"/>
    </location>
    <ligand>
        <name>Mn(2+)</name>
        <dbReference type="ChEBI" id="CHEBI:29035"/>
    </ligand>
</feature>
<comment type="subunit">
    <text evidence="9">Homodimer, forms a heterotetramer with a Cas2 homodimer.</text>
</comment>
<name>B7C952_9FIRM</name>
<dbReference type="AlphaFoldDB" id="B7C952"/>
<keyword evidence="6 9" id="KW-0051">Antiviral defense</keyword>
<dbReference type="Gene3D" id="1.20.120.920">
    <property type="entry name" value="CRISPR-associated endonuclease Cas1, C-terminal domain"/>
    <property type="match status" value="1"/>
</dbReference>
<keyword evidence="11" id="KW-1185">Reference proteome</keyword>
<evidence type="ECO:0000256" key="9">
    <source>
        <dbReference type="HAMAP-Rule" id="MF_01470"/>
    </source>
</evidence>
<dbReference type="Pfam" id="PF01867">
    <property type="entry name" value="Cas_Cas1"/>
    <property type="match status" value="1"/>
</dbReference>
<comment type="caution">
    <text evidence="10">The sequence shown here is derived from an EMBL/GenBank/DDBJ whole genome shotgun (WGS) entry which is preliminary data.</text>
</comment>
<keyword evidence="3 9" id="KW-0255">Endonuclease</keyword>
<evidence type="ECO:0000256" key="2">
    <source>
        <dbReference type="ARBA" id="ARBA00022723"/>
    </source>
</evidence>
<evidence type="ECO:0000256" key="3">
    <source>
        <dbReference type="ARBA" id="ARBA00022759"/>
    </source>
</evidence>
<keyword evidence="1 9" id="KW-0540">Nuclease</keyword>
<gene>
    <name evidence="9 10" type="primary">cas1</name>
    <name evidence="10" type="ORF">EUBIFOR_00709</name>
</gene>
<evidence type="ECO:0000256" key="7">
    <source>
        <dbReference type="ARBA" id="ARBA00023125"/>
    </source>
</evidence>
<evidence type="ECO:0000256" key="4">
    <source>
        <dbReference type="ARBA" id="ARBA00022801"/>
    </source>
</evidence>
<evidence type="ECO:0000256" key="5">
    <source>
        <dbReference type="ARBA" id="ARBA00022842"/>
    </source>
</evidence>
<feature type="binding site" evidence="9">
    <location>
        <position position="221"/>
    </location>
    <ligand>
        <name>Mn(2+)</name>
        <dbReference type="ChEBI" id="CHEBI:29035"/>
    </ligand>
</feature>
<dbReference type="OrthoDB" id="9803119at2"/>
<keyword evidence="7 9" id="KW-0238">DNA-binding</keyword>
<evidence type="ECO:0000256" key="6">
    <source>
        <dbReference type="ARBA" id="ARBA00023118"/>
    </source>
</evidence>
<dbReference type="STRING" id="518637.EUBIFOR_00709"/>
<dbReference type="Gene3D" id="3.100.10.20">
    <property type="entry name" value="CRISPR-associated endonuclease Cas1, N-terminal domain"/>
    <property type="match status" value="1"/>
</dbReference>
<dbReference type="EMBL" id="ABYT01000048">
    <property type="protein sequence ID" value="EEC90629.1"/>
    <property type="molecule type" value="Genomic_DNA"/>
</dbReference>
<keyword evidence="5 9" id="KW-0460">Magnesium</keyword>
<dbReference type="InterPro" id="IPR002729">
    <property type="entry name" value="CRISPR-assoc_Cas1"/>
</dbReference>
<reference evidence="10 11" key="1">
    <citation type="submission" date="2008-10" db="EMBL/GenBank/DDBJ databases">
        <authorList>
            <person name="Fulton L."/>
            <person name="Clifton S."/>
            <person name="Fulton B."/>
            <person name="Xu J."/>
            <person name="Minx P."/>
            <person name="Pepin K.H."/>
            <person name="Johnson M."/>
            <person name="Bhonagiri V."/>
            <person name="Nash W.E."/>
            <person name="Mardis E.R."/>
            <person name="Wilson R.K."/>
        </authorList>
    </citation>
    <scope>NUCLEOTIDE SEQUENCE [LARGE SCALE GENOMIC DNA]</scope>
    <source>
        <strain evidence="10 11">DSM 3989</strain>
    </source>
</reference>
<sequence>MKKTIYLYKSGTLKRKDFSLACVTKDETIPIPIRQVDLIICFSEITLNKRVLELLNAYGISIFFFTHNANYIGQFLPKQHYDGSCLVKQVHAYENEETRLYIAKQMTYANLHNCLSVLKYYQKKGRNLTNEINEIEKIIDKIKSKESISELLLLEAMAKQFYYSGFDEITRNQDFVFEKRMVCPPKNAMNAMMSYGYALLYSHYLSVLYRSSLLPSISFIHSMSKSKDSLQYDLADILKPVLVDRLIFRLIRKNQIRKDMFEYGVDGSCYLNKEGASFFVKEFDKQLNKTIQIHGVDYSYKRLISKEVHELSNYIREKSTEYNPFLMNW</sequence>
<dbReference type="InterPro" id="IPR019858">
    <property type="entry name" value="CRISPR-assoc_Cas1_HMARI/TNEAP"/>
</dbReference>
<dbReference type="InterPro" id="IPR042206">
    <property type="entry name" value="CRISPR-assoc_Cas1_C"/>
</dbReference>
<comment type="function">
    <text evidence="9">CRISPR (clustered regularly interspaced short palindromic repeat), is an adaptive immune system that provides protection against mobile genetic elements (viruses, transposable elements and conjugative plasmids). CRISPR clusters contain spacers, sequences complementary to antecedent mobile elements, and target invading nucleic acids. CRISPR clusters are transcribed and processed into CRISPR RNA (crRNA). Acts as a dsDNA endonuclease. Involved in the integration of spacer DNA into the CRISPR cassette.</text>
</comment>
<keyword evidence="2 9" id="KW-0479">Metal-binding</keyword>
<dbReference type="GO" id="GO:0051607">
    <property type="term" value="P:defense response to virus"/>
    <property type="evidence" value="ECO:0007669"/>
    <property type="project" value="UniProtKB-UniRule"/>
</dbReference>
<dbReference type="GO" id="GO:0016787">
    <property type="term" value="F:hydrolase activity"/>
    <property type="evidence" value="ECO:0007669"/>
    <property type="project" value="UniProtKB-KW"/>
</dbReference>
<evidence type="ECO:0000313" key="10">
    <source>
        <dbReference type="EMBL" id="EEC90629.1"/>
    </source>
</evidence>
<keyword evidence="4 9" id="KW-0378">Hydrolase</keyword>
<dbReference type="EC" id="3.1.-.-" evidence="9"/>